<organism evidence="9 10">
    <name type="scientific">Candidatus Anaerobiospirillum merdipullorum</name>
    <dbReference type="NCBI Taxonomy" id="2838450"/>
    <lineage>
        <taxon>Bacteria</taxon>
        <taxon>Pseudomonadati</taxon>
        <taxon>Pseudomonadota</taxon>
        <taxon>Gammaproteobacteria</taxon>
        <taxon>Aeromonadales</taxon>
        <taxon>Succinivibrionaceae</taxon>
        <taxon>Anaerobiospirillum</taxon>
    </lineage>
</organism>
<feature type="transmembrane region" description="Helical" evidence="7">
    <location>
        <begin position="17"/>
        <end position="35"/>
    </location>
</feature>
<dbReference type="GO" id="GO:0005886">
    <property type="term" value="C:plasma membrane"/>
    <property type="evidence" value="ECO:0007669"/>
    <property type="project" value="UniProtKB-SubCell"/>
</dbReference>
<gene>
    <name evidence="9" type="ORF">IAA31_03290</name>
</gene>
<proteinExistence type="predicted"/>
<dbReference type="AlphaFoldDB" id="A0A9E2KP60"/>
<evidence type="ECO:0000256" key="2">
    <source>
        <dbReference type="ARBA" id="ARBA00022475"/>
    </source>
</evidence>
<evidence type="ECO:0000256" key="6">
    <source>
        <dbReference type="ARBA" id="ARBA00023136"/>
    </source>
</evidence>
<dbReference type="PANTHER" id="PTHR30462:SF2">
    <property type="entry name" value="INTERMEMBRANE TRANSPORT PROTEIN PQIB"/>
    <property type="match status" value="1"/>
</dbReference>
<comment type="subcellular location">
    <subcellularLocation>
        <location evidence="1">Cell inner membrane</location>
    </subcellularLocation>
</comment>
<evidence type="ECO:0000313" key="9">
    <source>
        <dbReference type="EMBL" id="MBU3826497.1"/>
    </source>
</evidence>
<evidence type="ECO:0000256" key="4">
    <source>
        <dbReference type="ARBA" id="ARBA00022692"/>
    </source>
</evidence>
<evidence type="ECO:0000256" key="5">
    <source>
        <dbReference type="ARBA" id="ARBA00022989"/>
    </source>
</evidence>
<keyword evidence="3" id="KW-0997">Cell inner membrane</keyword>
<sequence length="529" mass="58505">MPEQNEARVKKARRLNLVWLVPLLALIITAILLWHNTLDKGPRVELTLTSAEGVEQGKTLVKVRSVTVGRVIEVKLSDDYQTALATIQMDANTEDLLRSDTKFWLVKPRVENTGVSGLNTLLSGSYFEMQIGSAEDKSHQFTVLDEPPTLTTNQQGLIIKLSSTARKRLNNGDYVTFKGFNAGRVISTKLNYAQDRVDYEIFIADPYTKLLSRGTKFWIASGLEMSLTTEGIKISTDSIDTILRGGVEFATINANEADLPFQEHSEHQLFDNYDAARLDALKSGLLYVVMLKGSLKNIAVGSSVFYQSVNIGEVIAAPWYEDLKSLFNGNEYIPVLIALNFKRQDKSFVADLLAQKLQQHELCAMPAATNIITGENRLNLIFTKCTSNLISYRDLPVIPSMEQSSLQDKVEAVLANLQQLDTKGISDEIKRALESTATAMDAFARSNDRMEQNKLINKMTVAFENFTKATQAYAQGSPINQALLDTLAQVQALLTEIKPLTENLGQAPNAAVFGTKSHDPLPKAGKAQP</sequence>
<dbReference type="Proteomes" id="UP000824150">
    <property type="component" value="Unassembled WGS sequence"/>
</dbReference>
<dbReference type="EMBL" id="JAHLFG010000035">
    <property type="protein sequence ID" value="MBU3826497.1"/>
    <property type="molecule type" value="Genomic_DNA"/>
</dbReference>
<dbReference type="Pfam" id="PF02470">
    <property type="entry name" value="MlaD"/>
    <property type="match status" value="1"/>
</dbReference>
<keyword evidence="5 7" id="KW-1133">Transmembrane helix</keyword>
<dbReference type="InterPro" id="IPR003399">
    <property type="entry name" value="Mce/MlaD"/>
</dbReference>
<evidence type="ECO:0000256" key="7">
    <source>
        <dbReference type="SAM" id="Phobius"/>
    </source>
</evidence>
<dbReference type="InterPro" id="IPR051800">
    <property type="entry name" value="PqiA-PqiB_transport"/>
</dbReference>
<keyword evidence="6 7" id="KW-0472">Membrane</keyword>
<evidence type="ECO:0000259" key="8">
    <source>
        <dbReference type="Pfam" id="PF02470"/>
    </source>
</evidence>
<accession>A0A9E2KP60</accession>
<name>A0A9E2KP60_9GAMM</name>
<evidence type="ECO:0000313" key="10">
    <source>
        <dbReference type="Proteomes" id="UP000824150"/>
    </source>
</evidence>
<feature type="domain" description="Mce/MlaD" evidence="8">
    <location>
        <begin position="41"/>
        <end position="127"/>
    </location>
</feature>
<evidence type="ECO:0000256" key="1">
    <source>
        <dbReference type="ARBA" id="ARBA00004533"/>
    </source>
</evidence>
<protein>
    <submittedName>
        <fullName evidence="9">MCE family protein</fullName>
    </submittedName>
</protein>
<evidence type="ECO:0000256" key="3">
    <source>
        <dbReference type="ARBA" id="ARBA00022519"/>
    </source>
</evidence>
<reference evidence="9" key="2">
    <citation type="submission" date="2021-04" db="EMBL/GenBank/DDBJ databases">
        <authorList>
            <person name="Gilroy R."/>
        </authorList>
    </citation>
    <scope>NUCLEOTIDE SEQUENCE</scope>
    <source>
        <strain evidence="9">687</strain>
    </source>
</reference>
<reference evidence="9" key="1">
    <citation type="journal article" date="2021" name="PeerJ">
        <title>Extensive microbial diversity within the chicken gut microbiome revealed by metagenomics and culture.</title>
        <authorList>
            <person name="Gilroy R."/>
            <person name="Ravi A."/>
            <person name="Getino M."/>
            <person name="Pursley I."/>
            <person name="Horton D.L."/>
            <person name="Alikhan N.F."/>
            <person name="Baker D."/>
            <person name="Gharbi K."/>
            <person name="Hall N."/>
            <person name="Watson M."/>
            <person name="Adriaenssens E.M."/>
            <person name="Foster-Nyarko E."/>
            <person name="Jarju S."/>
            <person name="Secka A."/>
            <person name="Antonio M."/>
            <person name="Oren A."/>
            <person name="Chaudhuri R.R."/>
            <person name="La Ragione R."/>
            <person name="Hildebrand F."/>
            <person name="Pallen M.J."/>
        </authorList>
    </citation>
    <scope>NUCLEOTIDE SEQUENCE</scope>
    <source>
        <strain evidence="9">687</strain>
    </source>
</reference>
<keyword evidence="4 7" id="KW-0812">Transmembrane</keyword>
<comment type="caution">
    <text evidence="9">The sequence shown here is derived from an EMBL/GenBank/DDBJ whole genome shotgun (WGS) entry which is preliminary data.</text>
</comment>
<dbReference type="PANTHER" id="PTHR30462">
    <property type="entry name" value="INTERMEMBRANE TRANSPORT PROTEIN PQIB-RELATED"/>
    <property type="match status" value="1"/>
</dbReference>
<keyword evidence="2" id="KW-1003">Cell membrane</keyword>